<dbReference type="AlphaFoldDB" id="A0A1D9LCL7"/>
<keyword evidence="3 7" id="KW-1133">Transmembrane helix</keyword>
<dbReference type="RefSeq" id="WP_070978614.1">
    <property type="nucleotide sequence ID" value="NZ_CP017707.1"/>
</dbReference>
<dbReference type="InterPro" id="IPR051689">
    <property type="entry name" value="Sterol_desaturase/TMEM195"/>
</dbReference>
<feature type="transmembrane region" description="Helical" evidence="7">
    <location>
        <begin position="340"/>
        <end position="358"/>
    </location>
</feature>
<dbReference type="Proteomes" id="UP000178776">
    <property type="component" value="Chromosome"/>
</dbReference>
<evidence type="ECO:0000313" key="9">
    <source>
        <dbReference type="EMBL" id="AOZ49026.1"/>
    </source>
</evidence>
<protein>
    <recommendedName>
        <fullName evidence="8">Fatty acid hydroxylase domain-containing protein</fullName>
    </recommendedName>
</protein>
<dbReference type="GO" id="GO:0016020">
    <property type="term" value="C:membrane"/>
    <property type="evidence" value="ECO:0007669"/>
    <property type="project" value="GOC"/>
</dbReference>
<dbReference type="InterPro" id="IPR006694">
    <property type="entry name" value="Fatty_acid_hydroxylase"/>
</dbReference>
<dbReference type="GO" id="GO:0050479">
    <property type="term" value="F:glyceryl-ether monooxygenase activity"/>
    <property type="evidence" value="ECO:0007669"/>
    <property type="project" value="TreeGrafter"/>
</dbReference>
<keyword evidence="2 7" id="KW-0812">Transmembrane</keyword>
<feature type="transmembrane region" description="Helical" evidence="7">
    <location>
        <begin position="44"/>
        <end position="63"/>
    </location>
</feature>
<dbReference type="PANTHER" id="PTHR21624">
    <property type="entry name" value="STEROL DESATURASE-RELATED PROTEIN"/>
    <property type="match status" value="1"/>
</dbReference>
<evidence type="ECO:0000256" key="3">
    <source>
        <dbReference type="ARBA" id="ARBA00022989"/>
    </source>
</evidence>
<dbReference type="GO" id="GO:0005506">
    <property type="term" value="F:iron ion binding"/>
    <property type="evidence" value="ECO:0007669"/>
    <property type="project" value="InterPro"/>
</dbReference>
<organism evidence="9 10">
    <name type="scientific">Chromobacterium vaccinii</name>
    <dbReference type="NCBI Taxonomy" id="1108595"/>
    <lineage>
        <taxon>Bacteria</taxon>
        <taxon>Pseudomonadati</taxon>
        <taxon>Pseudomonadota</taxon>
        <taxon>Betaproteobacteria</taxon>
        <taxon>Neisseriales</taxon>
        <taxon>Chromobacteriaceae</taxon>
        <taxon>Chromobacterium</taxon>
    </lineage>
</organism>
<dbReference type="GO" id="GO:0012505">
    <property type="term" value="C:endomembrane system"/>
    <property type="evidence" value="ECO:0007669"/>
    <property type="project" value="UniProtKB-SubCell"/>
</dbReference>
<dbReference type="Pfam" id="PF04116">
    <property type="entry name" value="FA_hydroxylase"/>
    <property type="match status" value="1"/>
</dbReference>
<evidence type="ECO:0000256" key="1">
    <source>
        <dbReference type="ARBA" id="ARBA00004127"/>
    </source>
</evidence>
<feature type="transmembrane region" description="Helical" evidence="7">
    <location>
        <begin position="75"/>
        <end position="92"/>
    </location>
</feature>
<feature type="transmembrane region" description="Helical" evidence="7">
    <location>
        <begin position="262"/>
        <end position="280"/>
    </location>
</feature>
<dbReference type="GeneID" id="68840138"/>
<proteinExistence type="predicted"/>
<evidence type="ECO:0000256" key="5">
    <source>
        <dbReference type="ARBA" id="ARBA00023098"/>
    </source>
</evidence>
<dbReference type="STRING" id="1108595.BKX93_02760"/>
<evidence type="ECO:0000256" key="6">
    <source>
        <dbReference type="ARBA" id="ARBA00023136"/>
    </source>
</evidence>
<dbReference type="KEGG" id="cvc:BKX93_02760"/>
<comment type="subcellular location">
    <subcellularLocation>
        <location evidence="1">Endomembrane system</location>
        <topology evidence="1">Multi-pass membrane protein</topology>
    </subcellularLocation>
</comment>
<name>A0A1D9LCL7_9NEIS</name>
<evidence type="ECO:0000256" key="4">
    <source>
        <dbReference type="ARBA" id="ARBA00023002"/>
    </source>
</evidence>
<dbReference type="PANTHER" id="PTHR21624:SF1">
    <property type="entry name" value="ALKYLGLYCEROL MONOOXYGENASE"/>
    <property type="match status" value="1"/>
</dbReference>
<accession>A0A1D9LCL7</accession>
<dbReference type="EMBL" id="CP017707">
    <property type="protein sequence ID" value="AOZ49026.1"/>
    <property type="molecule type" value="Genomic_DNA"/>
</dbReference>
<keyword evidence="4" id="KW-0560">Oxidoreductase</keyword>
<dbReference type="GO" id="GO:0008610">
    <property type="term" value="P:lipid biosynthetic process"/>
    <property type="evidence" value="ECO:0007669"/>
    <property type="project" value="InterPro"/>
</dbReference>
<keyword evidence="6 7" id="KW-0472">Membrane</keyword>
<sequence>MNVFALTFTVMLAVVLLELFALRHWRREAIPWREIIFNLNSGHIVMWVFRGVEVAGFGLLLQYANLHLADRLPVFWQWVFAFVAWDLSFYCMHRAHHTWRIFWAVHVVHHQGEHFSLSLGIRNSWYSSLTSFLFVAPLAVLGLPLEMFVAASSFHYAVQLYNHNAFVGKSGWLDRVLVTPSNHRVHHATHPVYLNKNFGGTFLIWDKLFGSYQPERDDIPLHYGVNGASPGYNPFWASNQGLQAWFRRRFAPSGWRAMRMPAAYIATGGILLFGMVIYYVERVAGWDAIGQWSVFACLVAGTIAIGGMSDERRWGWMGWLALTLAMPALCAGLFGMRDGWALALLALLLVHGLAGLRLREAAWAN</sequence>
<keyword evidence="5" id="KW-0443">Lipid metabolism</keyword>
<evidence type="ECO:0000256" key="7">
    <source>
        <dbReference type="SAM" id="Phobius"/>
    </source>
</evidence>
<evidence type="ECO:0000313" key="10">
    <source>
        <dbReference type="Proteomes" id="UP000178776"/>
    </source>
</evidence>
<feature type="transmembrane region" description="Helical" evidence="7">
    <location>
        <begin position="292"/>
        <end position="309"/>
    </location>
</feature>
<evidence type="ECO:0000256" key="2">
    <source>
        <dbReference type="ARBA" id="ARBA00022692"/>
    </source>
</evidence>
<gene>
    <name evidence="9" type="ORF">BKX93_02760</name>
</gene>
<feature type="domain" description="Fatty acid hydroxylase" evidence="8">
    <location>
        <begin position="78"/>
        <end position="211"/>
    </location>
</feature>
<reference evidence="9 10" key="1">
    <citation type="submission" date="2016-10" db="EMBL/GenBank/DDBJ databases">
        <title>Chromobacterium muskegensis sp. nov., an insecticidal bacterium isolated from Sphagnum bogs.</title>
        <authorList>
            <person name="Sparks M.E."/>
            <person name="Blackburn M.B."/>
            <person name="Gundersen-Rindal D.E."/>
            <person name="Mitchell A."/>
            <person name="Farrar R."/>
            <person name="Kuhar D."/>
        </authorList>
    </citation>
    <scope>NUCLEOTIDE SEQUENCE [LARGE SCALE GENOMIC DNA]</scope>
    <source>
        <strain evidence="9 10">21-1</strain>
    </source>
</reference>
<feature type="transmembrane region" description="Helical" evidence="7">
    <location>
        <begin position="6"/>
        <end position="23"/>
    </location>
</feature>
<dbReference type="GO" id="GO:0006643">
    <property type="term" value="P:membrane lipid metabolic process"/>
    <property type="evidence" value="ECO:0007669"/>
    <property type="project" value="TreeGrafter"/>
</dbReference>
<evidence type="ECO:0000259" key="8">
    <source>
        <dbReference type="Pfam" id="PF04116"/>
    </source>
</evidence>
<feature type="transmembrane region" description="Helical" evidence="7">
    <location>
        <begin position="316"/>
        <end position="334"/>
    </location>
</feature>